<accession>A0AAD9QAG0</accession>
<feature type="transmembrane region" description="Helical" evidence="11">
    <location>
        <begin position="202"/>
        <end position="224"/>
    </location>
</feature>
<keyword evidence="6 11" id="KW-0472">Membrane</keyword>
<reference evidence="13" key="2">
    <citation type="journal article" date="2023" name="Science">
        <title>Genomic signatures of disease resistance in endangered staghorn corals.</title>
        <authorList>
            <person name="Vollmer S.V."/>
            <person name="Selwyn J.D."/>
            <person name="Despard B.A."/>
            <person name="Roesel C.L."/>
        </authorList>
    </citation>
    <scope>NUCLEOTIDE SEQUENCE</scope>
    <source>
        <strain evidence="13">K2</strain>
    </source>
</reference>
<feature type="transmembrane region" description="Helical" evidence="11">
    <location>
        <begin position="72"/>
        <end position="91"/>
    </location>
</feature>
<feature type="region of interest" description="Disordered" evidence="10">
    <location>
        <begin position="313"/>
        <end position="346"/>
    </location>
</feature>
<keyword evidence="2" id="KW-1003">Cell membrane</keyword>
<evidence type="ECO:0000313" key="13">
    <source>
        <dbReference type="EMBL" id="KAK2557692.1"/>
    </source>
</evidence>
<dbReference type="InterPro" id="IPR017452">
    <property type="entry name" value="GPCR_Rhodpsn_7TM"/>
</dbReference>
<keyword evidence="14" id="KW-1185">Reference proteome</keyword>
<dbReference type="PANTHER" id="PTHR11866:SF42">
    <property type="entry name" value="G-PROTEIN COUPLED RECEPTORS FAMILY 1 PROFILE DOMAIN-CONTAINING PROTEIN"/>
    <property type="match status" value="1"/>
</dbReference>
<evidence type="ECO:0000256" key="10">
    <source>
        <dbReference type="SAM" id="MobiDB-lite"/>
    </source>
</evidence>
<comment type="subcellular location">
    <subcellularLocation>
        <location evidence="1">Cell membrane</location>
        <topology evidence="1">Multi-pass membrane protein</topology>
    </subcellularLocation>
</comment>
<evidence type="ECO:0000256" key="11">
    <source>
        <dbReference type="SAM" id="Phobius"/>
    </source>
</evidence>
<dbReference type="EMBL" id="JARQWQ010000048">
    <property type="protein sequence ID" value="KAK2557692.1"/>
    <property type="molecule type" value="Genomic_DNA"/>
</dbReference>
<dbReference type="GO" id="GO:0004930">
    <property type="term" value="F:G protein-coupled receptor activity"/>
    <property type="evidence" value="ECO:0007669"/>
    <property type="project" value="UniProtKB-KW"/>
</dbReference>
<evidence type="ECO:0000256" key="9">
    <source>
        <dbReference type="ARBA" id="ARBA00023224"/>
    </source>
</evidence>
<dbReference type="SUPFAM" id="SSF81321">
    <property type="entry name" value="Family A G protein-coupled receptor-like"/>
    <property type="match status" value="1"/>
</dbReference>
<dbReference type="CDD" id="cd00637">
    <property type="entry name" value="7tm_classA_rhodopsin-like"/>
    <property type="match status" value="1"/>
</dbReference>
<evidence type="ECO:0000259" key="12">
    <source>
        <dbReference type="PROSITE" id="PS50262"/>
    </source>
</evidence>
<keyword evidence="7 13" id="KW-0675">Receptor</keyword>
<sequence>MVDSASFIVHEYDVNSSYHTVVVLNLTKRVCKMAVRRIEGYTLLVLEIFIIFLNVIAIIVIFRFKRKRNPDILILTLAIADLLKALFPLNMTLVAYLGDKPMQEHSLDCKLFGWTAFTLNSAIMLVMTIMAIDRYLAMCWPIRYKDLFPPKRLILTIIGAFLLSATYSALPSLNVVGKIRSYNNGSFCHFDFDSTDALNKGYSIFVLSLGFSMLAVVLFCYTNAMKSVRGLIRRQRRMSTRSREIDKSELKTQTMNRMFARLMIAMMFVFCVSWLLFLLHMTMYLKDSNRLFVIAISIAGCLCMPKPWSNRRKSSVSSPGIPPTPTANVDQWEMRNQPNDSGIEPDASIGYHQGTVVNALDETDGMPSTTSGEQSDVLLRSERSVSFENGEHCSPVI</sequence>
<keyword evidence="3 11" id="KW-0812">Transmembrane</keyword>
<gene>
    <name evidence="13" type="ORF">P5673_020054</name>
</gene>
<dbReference type="Pfam" id="PF00001">
    <property type="entry name" value="7tm_1"/>
    <property type="match status" value="1"/>
</dbReference>
<keyword evidence="8" id="KW-0325">Glycoprotein</keyword>
<feature type="transmembrane region" description="Helical" evidence="11">
    <location>
        <begin position="111"/>
        <end position="132"/>
    </location>
</feature>
<comment type="caution">
    <text evidence="13">The sequence shown here is derived from an EMBL/GenBank/DDBJ whole genome shotgun (WGS) entry which is preliminary data.</text>
</comment>
<keyword evidence="4 11" id="KW-1133">Transmembrane helix</keyword>
<evidence type="ECO:0000256" key="1">
    <source>
        <dbReference type="ARBA" id="ARBA00004651"/>
    </source>
</evidence>
<dbReference type="PRINTS" id="PR00237">
    <property type="entry name" value="GPCRRHODOPSN"/>
</dbReference>
<evidence type="ECO:0000313" key="14">
    <source>
        <dbReference type="Proteomes" id="UP001249851"/>
    </source>
</evidence>
<evidence type="ECO:0000256" key="8">
    <source>
        <dbReference type="ARBA" id="ARBA00023180"/>
    </source>
</evidence>
<evidence type="ECO:0000256" key="6">
    <source>
        <dbReference type="ARBA" id="ARBA00023136"/>
    </source>
</evidence>
<dbReference type="Gene3D" id="1.20.1070.10">
    <property type="entry name" value="Rhodopsin 7-helix transmembrane proteins"/>
    <property type="match status" value="1"/>
</dbReference>
<proteinExistence type="predicted"/>
<dbReference type="InterPro" id="IPR000276">
    <property type="entry name" value="GPCR_Rhodpsn"/>
</dbReference>
<protein>
    <submittedName>
        <fullName evidence="13">G-protein coupled receptor 52</fullName>
    </submittedName>
</protein>
<dbReference type="PANTHER" id="PTHR11866">
    <property type="entry name" value="G-PROTEIN COUPLED RECEPTOR FAMILY 1 MEMBER"/>
    <property type="match status" value="1"/>
</dbReference>
<dbReference type="GO" id="GO:0005886">
    <property type="term" value="C:plasma membrane"/>
    <property type="evidence" value="ECO:0007669"/>
    <property type="project" value="UniProtKB-SubCell"/>
</dbReference>
<evidence type="ECO:0000256" key="7">
    <source>
        <dbReference type="ARBA" id="ARBA00023170"/>
    </source>
</evidence>
<evidence type="ECO:0000256" key="2">
    <source>
        <dbReference type="ARBA" id="ARBA00022475"/>
    </source>
</evidence>
<dbReference type="AlphaFoldDB" id="A0AAD9QAG0"/>
<keyword evidence="9" id="KW-0807">Transducer</keyword>
<feature type="transmembrane region" description="Helical" evidence="11">
    <location>
        <begin position="153"/>
        <end position="170"/>
    </location>
</feature>
<feature type="compositionally biased region" description="Polar residues" evidence="10">
    <location>
        <begin position="326"/>
        <end position="340"/>
    </location>
</feature>
<feature type="transmembrane region" description="Helical" evidence="11">
    <location>
        <begin position="258"/>
        <end position="279"/>
    </location>
</feature>
<dbReference type="PROSITE" id="PS50262">
    <property type="entry name" value="G_PROTEIN_RECEP_F1_2"/>
    <property type="match status" value="1"/>
</dbReference>
<keyword evidence="5" id="KW-0297">G-protein coupled receptor</keyword>
<evidence type="ECO:0000256" key="4">
    <source>
        <dbReference type="ARBA" id="ARBA00022989"/>
    </source>
</evidence>
<feature type="domain" description="G-protein coupled receptors family 1 profile" evidence="12">
    <location>
        <begin position="53"/>
        <end position="279"/>
    </location>
</feature>
<name>A0AAD9QAG0_ACRCE</name>
<evidence type="ECO:0000256" key="5">
    <source>
        <dbReference type="ARBA" id="ARBA00023040"/>
    </source>
</evidence>
<dbReference type="Proteomes" id="UP001249851">
    <property type="component" value="Unassembled WGS sequence"/>
</dbReference>
<reference evidence="13" key="1">
    <citation type="journal article" date="2023" name="G3 (Bethesda)">
        <title>Whole genome assembly and annotation of the endangered Caribbean coral Acropora cervicornis.</title>
        <authorList>
            <person name="Selwyn J.D."/>
            <person name="Vollmer S.V."/>
        </authorList>
    </citation>
    <scope>NUCLEOTIDE SEQUENCE</scope>
    <source>
        <strain evidence="13">K2</strain>
    </source>
</reference>
<organism evidence="13 14">
    <name type="scientific">Acropora cervicornis</name>
    <name type="common">Staghorn coral</name>
    <dbReference type="NCBI Taxonomy" id="6130"/>
    <lineage>
        <taxon>Eukaryota</taxon>
        <taxon>Metazoa</taxon>
        <taxon>Cnidaria</taxon>
        <taxon>Anthozoa</taxon>
        <taxon>Hexacorallia</taxon>
        <taxon>Scleractinia</taxon>
        <taxon>Astrocoeniina</taxon>
        <taxon>Acroporidae</taxon>
        <taxon>Acropora</taxon>
    </lineage>
</organism>
<dbReference type="InterPro" id="IPR008365">
    <property type="entry name" value="Prostanoid_rcpt"/>
</dbReference>
<evidence type="ECO:0000256" key="3">
    <source>
        <dbReference type="ARBA" id="ARBA00022692"/>
    </source>
</evidence>
<feature type="transmembrane region" description="Helical" evidence="11">
    <location>
        <begin position="41"/>
        <end position="60"/>
    </location>
</feature>